<name>A0A7S4MLE5_9EUKA</name>
<evidence type="ECO:0000313" key="1">
    <source>
        <dbReference type="EMBL" id="CAE2228937.1"/>
    </source>
</evidence>
<organism evidence="1">
    <name type="scientific">Prymnesium polylepis</name>
    <dbReference type="NCBI Taxonomy" id="72548"/>
    <lineage>
        <taxon>Eukaryota</taxon>
        <taxon>Haptista</taxon>
        <taxon>Haptophyta</taxon>
        <taxon>Prymnesiophyceae</taxon>
        <taxon>Prymnesiales</taxon>
        <taxon>Prymnesiaceae</taxon>
        <taxon>Prymnesium</taxon>
    </lineage>
</organism>
<sequence length="101" mass="11195">MALILRRVRSSVRLPAGSARFAWFGQQSTSDWSPSGEAWQLHKTNEPVRFSPPQEDGSAPHIFFSPAKVPPRPAKPPNFFRATQLPEAGPGFHRVVSGMSR</sequence>
<protein>
    <submittedName>
        <fullName evidence="1">Uncharacterized protein</fullName>
    </submittedName>
</protein>
<dbReference type="EMBL" id="HBKO01023922">
    <property type="protein sequence ID" value="CAE2228937.1"/>
    <property type="molecule type" value="Transcribed_RNA"/>
</dbReference>
<gene>
    <name evidence="1" type="ORF">CPOL0286_LOCUS10828</name>
</gene>
<reference evidence="1" key="1">
    <citation type="submission" date="2021-01" db="EMBL/GenBank/DDBJ databases">
        <authorList>
            <person name="Corre E."/>
            <person name="Pelletier E."/>
            <person name="Niang G."/>
            <person name="Scheremetjew M."/>
            <person name="Finn R."/>
            <person name="Kale V."/>
            <person name="Holt S."/>
            <person name="Cochrane G."/>
            <person name="Meng A."/>
            <person name="Brown T."/>
            <person name="Cohen L."/>
        </authorList>
    </citation>
    <scope>NUCLEOTIDE SEQUENCE</scope>
    <source>
        <strain evidence="1">UIO037</strain>
    </source>
</reference>
<accession>A0A7S4MLE5</accession>
<proteinExistence type="predicted"/>
<dbReference type="AlphaFoldDB" id="A0A7S4MLE5"/>